<dbReference type="EMBL" id="QBLH01002999">
    <property type="protein sequence ID" value="TGZ46044.1"/>
    <property type="molecule type" value="Genomic_DNA"/>
</dbReference>
<feature type="region of interest" description="Disordered" evidence="1">
    <location>
        <begin position="40"/>
        <end position="100"/>
    </location>
</feature>
<gene>
    <name evidence="2" type="ORF">DBV15_09727</name>
</gene>
<organism evidence="2 3">
    <name type="scientific">Temnothorax longispinosus</name>
    <dbReference type="NCBI Taxonomy" id="300112"/>
    <lineage>
        <taxon>Eukaryota</taxon>
        <taxon>Metazoa</taxon>
        <taxon>Ecdysozoa</taxon>
        <taxon>Arthropoda</taxon>
        <taxon>Hexapoda</taxon>
        <taxon>Insecta</taxon>
        <taxon>Pterygota</taxon>
        <taxon>Neoptera</taxon>
        <taxon>Endopterygota</taxon>
        <taxon>Hymenoptera</taxon>
        <taxon>Apocrita</taxon>
        <taxon>Aculeata</taxon>
        <taxon>Formicoidea</taxon>
        <taxon>Formicidae</taxon>
        <taxon>Myrmicinae</taxon>
        <taxon>Temnothorax</taxon>
    </lineage>
</organism>
<evidence type="ECO:0000256" key="1">
    <source>
        <dbReference type="SAM" id="MobiDB-lite"/>
    </source>
</evidence>
<reference evidence="2 3" key="1">
    <citation type="journal article" date="2019" name="Philos. Trans. R. Soc. Lond., B, Biol. Sci.">
        <title>Ant behaviour and brain gene expression of defending hosts depend on the ecological success of the intruding social parasite.</title>
        <authorList>
            <person name="Kaur R."/>
            <person name="Stoldt M."/>
            <person name="Jongepier E."/>
            <person name="Feldmeyer B."/>
            <person name="Menzel F."/>
            <person name="Bornberg-Bauer E."/>
            <person name="Foitzik S."/>
        </authorList>
    </citation>
    <scope>NUCLEOTIDE SEQUENCE [LARGE SCALE GENOMIC DNA]</scope>
    <source>
        <tissue evidence="2">Whole body</tissue>
    </source>
</reference>
<dbReference type="AlphaFoldDB" id="A0A4V3S9P9"/>
<proteinExistence type="predicted"/>
<evidence type="ECO:0000313" key="3">
    <source>
        <dbReference type="Proteomes" id="UP000310200"/>
    </source>
</evidence>
<keyword evidence="3" id="KW-1185">Reference proteome</keyword>
<feature type="compositionally biased region" description="Polar residues" evidence="1">
    <location>
        <begin position="82"/>
        <end position="100"/>
    </location>
</feature>
<dbReference type="Proteomes" id="UP000310200">
    <property type="component" value="Unassembled WGS sequence"/>
</dbReference>
<protein>
    <submittedName>
        <fullName evidence="2">Uncharacterized protein</fullName>
    </submittedName>
</protein>
<evidence type="ECO:0000313" key="2">
    <source>
        <dbReference type="EMBL" id="TGZ46044.1"/>
    </source>
</evidence>
<accession>A0A4V3S9P9</accession>
<name>A0A4V3S9P9_9HYME</name>
<comment type="caution">
    <text evidence="2">The sequence shown here is derived from an EMBL/GenBank/DDBJ whole genome shotgun (WGS) entry which is preliminary data.</text>
</comment>
<sequence length="100" mass="10765">MTNLKVKLKCRKSDGAIVSDTRCTCCRWNLDRGVGVCVGETNARDDGSKPRGYTDCGGPYDPYRPGNAVPGWPEPSSKDVPASQSEAKSDCLTQRTPTAI</sequence>